<dbReference type="Pfam" id="PF05269">
    <property type="entry name" value="Phage_CII"/>
    <property type="match status" value="1"/>
</dbReference>
<gene>
    <name evidence="1" type="ORF">GCM10009097_60200</name>
</gene>
<dbReference type="Gene3D" id="1.10.260.40">
    <property type="entry name" value="lambda repressor-like DNA-binding domains"/>
    <property type="match status" value="1"/>
</dbReference>
<reference evidence="2" key="1">
    <citation type="journal article" date="2019" name="Int. J. Syst. Evol. Microbiol.">
        <title>The Global Catalogue of Microorganisms (GCM) 10K type strain sequencing project: providing services to taxonomists for standard genome sequencing and annotation.</title>
        <authorList>
            <consortium name="The Broad Institute Genomics Platform"/>
            <consortium name="The Broad Institute Genome Sequencing Center for Infectious Disease"/>
            <person name="Wu L."/>
            <person name="Ma J."/>
        </authorList>
    </citation>
    <scope>NUCLEOTIDE SEQUENCE [LARGE SCALE GENOMIC DNA]</scope>
    <source>
        <strain evidence="2">JCM 14330</strain>
    </source>
</reference>
<dbReference type="Proteomes" id="UP001501706">
    <property type="component" value="Unassembled WGS sequence"/>
</dbReference>
<protein>
    <recommendedName>
        <fullName evidence="3">Bacteriophage CII protein</fullName>
    </recommendedName>
</protein>
<evidence type="ECO:0000313" key="2">
    <source>
        <dbReference type="Proteomes" id="UP001501706"/>
    </source>
</evidence>
<dbReference type="SUPFAM" id="SSF47413">
    <property type="entry name" value="lambda repressor-like DNA-binding domains"/>
    <property type="match status" value="1"/>
</dbReference>
<dbReference type="InterPro" id="IPR007933">
    <property type="entry name" value="Transcrpt_activ_CII"/>
</dbReference>
<sequence>MAESSAAIDALARKIEREVLRRLASVGQARIAEQLGVNESTVSRWKDGDIARWARFLALLGLKATPQEYRCYDEQTLAAMFTFAKQRMDQLQGVDQLVFEDDE</sequence>
<keyword evidence="2" id="KW-1185">Reference proteome</keyword>
<evidence type="ECO:0008006" key="3">
    <source>
        <dbReference type="Google" id="ProtNLM"/>
    </source>
</evidence>
<dbReference type="EMBL" id="BAAAEN010000084">
    <property type="protein sequence ID" value="GAA0536284.1"/>
    <property type="molecule type" value="Genomic_DNA"/>
</dbReference>
<organism evidence="1 2">
    <name type="scientific">Pigmentiphaga daeguensis</name>
    <dbReference type="NCBI Taxonomy" id="414049"/>
    <lineage>
        <taxon>Bacteria</taxon>
        <taxon>Pseudomonadati</taxon>
        <taxon>Pseudomonadota</taxon>
        <taxon>Betaproteobacteria</taxon>
        <taxon>Burkholderiales</taxon>
        <taxon>Alcaligenaceae</taxon>
        <taxon>Pigmentiphaga</taxon>
    </lineage>
</organism>
<proteinExistence type="predicted"/>
<comment type="caution">
    <text evidence="1">The sequence shown here is derived from an EMBL/GenBank/DDBJ whole genome shotgun (WGS) entry which is preliminary data.</text>
</comment>
<accession>A0ABP3N567</accession>
<evidence type="ECO:0000313" key="1">
    <source>
        <dbReference type="EMBL" id="GAA0536284.1"/>
    </source>
</evidence>
<dbReference type="InterPro" id="IPR010982">
    <property type="entry name" value="Lambda_DNA-bd_dom_sf"/>
</dbReference>
<dbReference type="RefSeq" id="WP_343928891.1">
    <property type="nucleotide sequence ID" value="NZ_BAAAEN010000084.1"/>
</dbReference>
<name>A0ABP3N567_9BURK</name>